<reference evidence="2" key="1">
    <citation type="submission" date="2016-11" db="EMBL/GenBank/DDBJ databases">
        <authorList>
            <person name="Jaros S."/>
            <person name="Januszkiewicz K."/>
            <person name="Wedrychowicz H."/>
        </authorList>
    </citation>
    <scope>NUCLEOTIDE SEQUENCE [LARGE SCALE GENOMIC DNA]</scope>
    <source>
        <strain evidence="2">CGMCC 4.3555</strain>
    </source>
</reference>
<accession>A0A9X8N0F2</accession>
<dbReference type="EMBL" id="FRBK01000011">
    <property type="protein sequence ID" value="SHM51902.1"/>
    <property type="molecule type" value="Genomic_DNA"/>
</dbReference>
<dbReference type="AlphaFoldDB" id="A0A9X8N0F2"/>
<protein>
    <submittedName>
        <fullName evidence="1">Uncharacterized protein</fullName>
    </submittedName>
</protein>
<sequence length="98" mass="11138">MHRLAMLTRLDSSSCEVWLDDTTIHQVKPHLLILERTPVTNAARAAGVTSLVDRTGPRPRPLLPEWQWLKWTVAEHLAHLGGGEPRKVRSIQERLFDG</sequence>
<gene>
    <name evidence="1" type="ORF">SAMN05216268_111281</name>
</gene>
<name>A0A9X8N0F2_9ACTN</name>
<organism evidence="1 2">
    <name type="scientific">Streptomyces yunnanensis</name>
    <dbReference type="NCBI Taxonomy" id="156453"/>
    <lineage>
        <taxon>Bacteria</taxon>
        <taxon>Bacillati</taxon>
        <taxon>Actinomycetota</taxon>
        <taxon>Actinomycetes</taxon>
        <taxon>Kitasatosporales</taxon>
        <taxon>Streptomycetaceae</taxon>
        <taxon>Streptomyces</taxon>
    </lineage>
</organism>
<evidence type="ECO:0000313" key="1">
    <source>
        <dbReference type="EMBL" id="SHM51902.1"/>
    </source>
</evidence>
<evidence type="ECO:0000313" key="2">
    <source>
        <dbReference type="Proteomes" id="UP000184388"/>
    </source>
</evidence>
<proteinExistence type="predicted"/>
<dbReference type="Proteomes" id="UP000184388">
    <property type="component" value="Unassembled WGS sequence"/>
</dbReference>
<comment type="caution">
    <text evidence="1">The sequence shown here is derived from an EMBL/GenBank/DDBJ whole genome shotgun (WGS) entry which is preliminary data.</text>
</comment>